<dbReference type="PANTHER" id="PTHR34501">
    <property type="entry name" value="PROTEIN YDDL-RELATED"/>
    <property type="match status" value="1"/>
</dbReference>
<comment type="caution">
    <text evidence="12">The sequence shown here is derived from an EMBL/GenBank/DDBJ whole genome shotgun (WGS) entry which is preliminary data.</text>
</comment>
<protein>
    <submittedName>
        <fullName evidence="12">Gram-negative porin family protein</fullName>
    </submittedName>
</protein>
<accession>A0AAW3ET81</accession>
<sequence>MYFLEEQAGRNDRIPSDQGSTMSFRLSRLTFALAAGLLPLVAHADSSVTLYGIIDEFFQYVNTGNGYTAAIGSSGQWASRIGLRGHEDIGGGNYVNFDLQNGFNPNDGSFATPGSMFSRQAWVGLGGNWGEVHVGRQNSPLFNDQGGLDAFGAATQASGFSNMETYAVRTSNTVSYTSPSLSGLQFSVYVGFGDAGGLRSGGASYQADVTYARGPFSAIAAAQAVRSADNGTLDRTAEVGAGYQIGKTTVYLGWSGAKWADIGLDVNIYGISALYQVTPAQALSLGGTYLHDETGQGANARQIAALYTYTFSKRTSLYGALSFLQNRGDASYRLAGSANAGLPLAYPGADARGFQLGMVHRF</sequence>
<keyword evidence="7" id="KW-0406">Ion transport</keyword>
<dbReference type="InterPro" id="IPR033900">
    <property type="entry name" value="Gram_neg_porin_domain"/>
</dbReference>
<dbReference type="Proteomes" id="UP000029590">
    <property type="component" value="Unassembled WGS sequence"/>
</dbReference>
<evidence type="ECO:0000256" key="9">
    <source>
        <dbReference type="ARBA" id="ARBA00023136"/>
    </source>
</evidence>
<evidence type="ECO:0000256" key="8">
    <source>
        <dbReference type="ARBA" id="ARBA00023114"/>
    </source>
</evidence>
<keyword evidence="9" id="KW-0472">Membrane</keyword>
<dbReference type="Gene3D" id="2.40.160.10">
    <property type="entry name" value="Porin"/>
    <property type="match status" value="1"/>
</dbReference>
<dbReference type="InterPro" id="IPR002299">
    <property type="entry name" value="Porin_Neis"/>
</dbReference>
<dbReference type="GO" id="GO:0046930">
    <property type="term" value="C:pore complex"/>
    <property type="evidence" value="ECO:0007669"/>
    <property type="project" value="UniProtKB-KW"/>
</dbReference>
<dbReference type="GO" id="GO:0034220">
    <property type="term" value="P:monoatomic ion transmembrane transport"/>
    <property type="evidence" value="ECO:0007669"/>
    <property type="project" value="InterPro"/>
</dbReference>
<dbReference type="KEGG" id="bgo:BM43_3911"/>
<dbReference type="SUPFAM" id="SSF56935">
    <property type="entry name" value="Porins"/>
    <property type="match status" value="1"/>
</dbReference>
<gene>
    <name evidence="12" type="ORF">DM48_7594</name>
</gene>
<dbReference type="PANTHER" id="PTHR34501:SF9">
    <property type="entry name" value="MAJOR OUTER MEMBRANE PROTEIN P.IA"/>
    <property type="match status" value="1"/>
</dbReference>
<evidence type="ECO:0000313" key="13">
    <source>
        <dbReference type="Proteomes" id="UP000029590"/>
    </source>
</evidence>
<evidence type="ECO:0000256" key="2">
    <source>
        <dbReference type="ARBA" id="ARBA00011233"/>
    </source>
</evidence>
<dbReference type="Pfam" id="PF13609">
    <property type="entry name" value="Porin_4"/>
    <property type="match status" value="1"/>
</dbReference>
<proteinExistence type="predicted"/>
<keyword evidence="4" id="KW-1134">Transmembrane beta strand</keyword>
<feature type="domain" description="Porin" evidence="11">
    <location>
        <begin position="33"/>
        <end position="328"/>
    </location>
</feature>
<dbReference type="GO" id="GO:0015288">
    <property type="term" value="F:porin activity"/>
    <property type="evidence" value="ECO:0007669"/>
    <property type="project" value="UniProtKB-KW"/>
</dbReference>
<name>A0AAW3ET81_BURGA</name>
<dbReference type="InterPro" id="IPR023614">
    <property type="entry name" value="Porin_dom_sf"/>
</dbReference>
<evidence type="ECO:0000313" key="12">
    <source>
        <dbReference type="EMBL" id="KGC11265.1"/>
    </source>
</evidence>
<dbReference type="AlphaFoldDB" id="A0AAW3ET81"/>
<keyword evidence="5" id="KW-0812">Transmembrane</keyword>
<comment type="subunit">
    <text evidence="2">Homotrimer.</text>
</comment>
<keyword evidence="8" id="KW-0626">Porin</keyword>
<dbReference type="GO" id="GO:0009279">
    <property type="term" value="C:cell outer membrane"/>
    <property type="evidence" value="ECO:0007669"/>
    <property type="project" value="UniProtKB-SubCell"/>
</dbReference>
<organism evidence="12 13">
    <name type="scientific">Burkholderia gladioli</name>
    <name type="common">Pseudomonas marginata</name>
    <name type="synonym">Phytomonas marginata</name>
    <dbReference type="NCBI Taxonomy" id="28095"/>
    <lineage>
        <taxon>Bacteria</taxon>
        <taxon>Pseudomonadati</taxon>
        <taxon>Pseudomonadota</taxon>
        <taxon>Betaproteobacteria</taxon>
        <taxon>Burkholderiales</taxon>
        <taxon>Burkholderiaceae</taxon>
        <taxon>Burkholderia</taxon>
    </lineage>
</organism>
<evidence type="ECO:0000256" key="1">
    <source>
        <dbReference type="ARBA" id="ARBA00004571"/>
    </source>
</evidence>
<comment type="subcellular location">
    <subcellularLocation>
        <location evidence="1">Cell outer membrane</location>
        <topology evidence="1">Multi-pass membrane protein</topology>
    </subcellularLocation>
</comment>
<evidence type="ECO:0000256" key="5">
    <source>
        <dbReference type="ARBA" id="ARBA00022692"/>
    </source>
</evidence>
<keyword evidence="3" id="KW-0813">Transport</keyword>
<dbReference type="EMBL" id="JPGG01000017">
    <property type="protein sequence ID" value="KGC11265.1"/>
    <property type="molecule type" value="Genomic_DNA"/>
</dbReference>
<evidence type="ECO:0000256" key="6">
    <source>
        <dbReference type="ARBA" id="ARBA00022729"/>
    </source>
</evidence>
<dbReference type="InterPro" id="IPR050298">
    <property type="entry name" value="Gram-neg_bact_OMP"/>
</dbReference>
<dbReference type="CDD" id="cd00342">
    <property type="entry name" value="gram_neg_porins"/>
    <property type="match status" value="1"/>
</dbReference>
<reference evidence="12 13" key="1">
    <citation type="submission" date="2014-04" db="EMBL/GenBank/DDBJ databases">
        <authorList>
            <person name="Bishop-Lilly K.A."/>
            <person name="Broomall S.M."/>
            <person name="Chain P.S."/>
            <person name="Chertkov O."/>
            <person name="Coyne S.R."/>
            <person name="Daligault H.E."/>
            <person name="Davenport K.W."/>
            <person name="Erkkila T."/>
            <person name="Frey K.G."/>
            <person name="Gibbons H.S."/>
            <person name="Gu W."/>
            <person name="Jaissle J."/>
            <person name="Johnson S.L."/>
            <person name="Koroleva G.I."/>
            <person name="Ladner J.T."/>
            <person name="Lo C.-C."/>
            <person name="Minogue T.D."/>
            <person name="Munk C."/>
            <person name="Palacios G.F."/>
            <person name="Redden C.L."/>
            <person name="Rosenzweig C.N."/>
            <person name="Scholz M.B."/>
            <person name="Teshima H."/>
            <person name="Xu Y."/>
        </authorList>
    </citation>
    <scope>NUCLEOTIDE SEQUENCE [LARGE SCALE GENOMIC DNA]</scope>
    <source>
        <strain evidence="13">gladioli</strain>
    </source>
</reference>
<dbReference type="InterPro" id="IPR001702">
    <property type="entry name" value="Porin_Gram-ve"/>
</dbReference>
<dbReference type="PRINTS" id="PR00182">
    <property type="entry name" value="ECOLNEIPORIN"/>
</dbReference>
<evidence type="ECO:0000256" key="3">
    <source>
        <dbReference type="ARBA" id="ARBA00022448"/>
    </source>
</evidence>
<evidence type="ECO:0000256" key="7">
    <source>
        <dbReference type="ARBA" id="ARBA00023065"/>
    </source>
</evidence>
<evidence type="ECO:0000259" key="11">
    <source>
        <dbReference type="Pfam" id="PF13609"/>
    </source>
</evidence>
<evidence type="ECO:0000256" key="4">
    <source>
        <dbReference type="ARBA" id="ARBA00022452"/>
    </source>
</evidence>
<keyword evidence="6" id="KW-0732">Signal</keyword>
<evidence type="ECO:0000256" key="10">
    <source>
        <dbReference type="ARBA" id="ARBA00023237"/>
    </source>
</evidence>
<keyword evidence="10" id="KW-0998">Cell outer membrane</keyword>
<dbReference type="PRINTS" id="PR00184">
    <property type="entry name" value="NEISSPPORIN"/>
</dbReference>